<gene>
    <name evidence="5" type="ORF">BG006_004139</name>
</gene>
<organism evidence="5 6">
    <name type="scientific">Podila minutissima</name>
    <dbReference type="NCBI Taxonomy" id="64525"/>
    <lineage>
        <taxon>Eukaryota</taxon>
        <taxon>Fungi</taxon>
        <taxon>Fungi incertae sedis</taxon>
        <taxon>Mucoromycota</taxon>
        <taxon>Mortierellomycotina</taxon>
        <taxon>Mortierellomycetes</taxon>
        <taxon>Mortierellales</taxon>
        <taxon>Mortierellaceae</taxon>
        <taxon>Podila</taxon>
    </lineage>
</organism>
<dbReference type="EMBL" id="JAAAUY010002299">
    <property type="protein sequence ID" value="KAF9313375.1"/>
    <property type="molecule type" value="Genomic_DNA"/>
</dbReference>
<feature type="binding site" evidence="3">
    <location>
        <begin position="3"/>
        <end position="10"/>
    </location>
    <ligand>
        <name>GTP</name>
        <dbReference type="ChEBI" id="CHEBI:37565"/>
    </ligand>
</feature>
<evidence type="ECO:0000313" key="5">
    <source>
        <dbReference type="EMBL" id="KAF9313375.1"/>
    </source>
</evidence>
<evidence type="ECO:0000256" key="2">
    <source>
        <dbReference type="ARBA" id="ARBA00023134"/>
    </source>
</evidence>
<proteinExistence type="predicted"/>
<dbReference type="Proteomes" id="UP000696485">
    <property type="component" value="Unassembled WGS sequence"/>
</dbReference>
<feature type="binding site" evidence="3">
    <location>
        <begin position="107"/>
        <end position="110"/>
    </location>
    <ligand>
        <name>GTP</name>
        <dbReference type="ChEBI" id="CHEBI:37565"/>
    </ligand>
</feature>
<evidence type="ECO:0008006" key="7">
    <source>
        <dbReference type="Google" id="ProtNLM"/>
    </source>
</evidence>
<sequence>MCGMDNAGKTTLLCHLTQDEYTNTLPHGQWNKQTTQFHDCSFVLINVADTFRVFPIQTDAYREVAAVIYVVNVSNRESMHNVRENLEDILMDDTYENESKTLLILANKQDIPGGMSIAEVIEKIGIEK</sequence>
<name>A0A9P5S816_9FUNG</name>
<feature type="non-terminal residue" evidence="5">
    <location>
        <position position="128"/>
    </location>
</feature>
<dbReference type="InterPro" id="IPR024156">
    <property type="entry name" value="Small_GTPase_ARF"/>
</dbReference>
<dbReference type="Pfam" id="PF00025">
    <property type="entry name" value="Arf"/>
    <property type="match status" value="1"/>
</dbReference>
<dbReference type="InterPro" id="IPR006689">
    <property type="entry name" value="Small_GTPase_ARF/SAR"/>
</dbReference>
<protein>
    <recommendedName>
        <fullName evidence="7">ADP-ribosylation factor</fullName>
    </recommendedName>
</protein>
<dbReference type="InterPro" id="IPR027417">
    <property type="entry name" value="P-loop_NTPase"/>
</dbReference>
<feature type="binding site" evidence="4">
    <location>
        <position position="10"/>
    </location>
    <ligand>
        <name>Mg(2+)</name>
        <dbReference type="ChEBI" id="CHEBI:18420"/>
    </ligand>
</feature>
<dbReference type="PANTHER" id="PTHR11711">
    <property type="entry name" value="ADP RIBOSYLATION FACTOR-RELATED"/>
    <property type="match status" value="1"/>
</dbReference>
<evidence type="ECO:0000256" key="1">
    <source>
        <dbReference type="ARBA" id="ARBA00022741"/>
    </source>
</evidence>
<keyword evidence="1 3" id="KW-0547">Nucleotide-binding</keyword>
<keyword evidence="4" id="KW-0460">Magnesium</keyword>
<dbReference type="GO" id="GO:0005525">
    <property type="term" value="F:GTP binding"/>
    <property type="evidence" value="ECO:0007669"/>
    <property type="project" value="UniProtKB-KW"/>
</dbReference>
<keyword evidence="2 3" id="KW-0342">GTP-binding</keyword>
<dbReference type="AlphaFoldDB" id="A0A9P5S816"/>
<dbReference type="GO" id="GO:0046872">
    <property type="term" value="F:metal ion binding"/>
    <property type="evidence" value="ECO:0007669"/>
    <property type="project" value="UniProtKB-KW"/>
</dbReference>
<dbReference type="GO" id="GO:0003924">
    <property type="term" value="F:GTPase activity"/>
    <property type="evidence" value="ECO:0007669"/>
    <property type="project" value="InterPro"/>
</dbReference>
<keyword evidence="4" id="KW-0479">Metal-binding</keyword>
<reference evidence="5" key="1">
    <citation type="journal article" date="2020" name="Fungal Divers.">
        <title>Resolving the Mortierellaceae phylogeny through synthesis of multi-gene phylogenetics and phylogenomics.</title>
        <authorList>
            <person name="Vandepol N."/>
            <person name="Liber J."/>
            <person name="Desiro A."/>
            <person name="Na H."/>
            <person name="Kennedy M."/>
            <person name="Barry K."/>
            <person name="Grigoriev I.V."/>
            <person name="Miller A.N."/>
            <person name="O'Donnell K."/>
            <person name="Stajich J.E."/>
            <person name="Bonito G."/>
        </authorList>
    </citation>
    <scope>NUCLEOTIDE SEQUENCE</scope>
    <source>
        <strain evidence="5">NVP1</strain>
    </source>
</reference>
<evidence type="ECO:0000256" key="3">
    <source>
        <dbReference type="PIRSR" id="PIRSR606689-1"/>
    </source>
</evidence>
<accession>A0A9P5S816</accession>
<comment type="caution">
    <text evidence="5">The sequence shown here is derived from an EMBL/GenBank/DDBJ whole genome shotgun (WGS) entry which is preliminary data.</text>
</comment>
<evidence type="ECO:0000256" key="4">
    <source>
        <dbReference type="PIRSR" id="PIRSR606689-2"/>
    </source>
</evidence>
<dbReference type="SMART" id="SM00177">
    <property type="entry name" value="ARF"/>
    <property type="match status" value="1"/>
</dbReference>
<evidence type="ECO:0000313" key="6">
    <source>
        <dbReference type="Proteomes" id="UP000696485"/>
    </source>
</evidence>
<dbReference type="SUPFAM" id="SSF52540">
    <property type="entry name" value="P-loop containing nucleoside triphosphate hydrolases"/>
    <property type="match status" value="1"/>
</dbReference>
<keyword evidence="6" id="KW-1185">Reference proteome</keyword>
<dbReference type="Gene3D" id="3.40.50.300">
    <property type="entry name" value="P-loop containing nucleotide triphosphate hydrolases"/>
    <property type="match status" value="1"/>
</dbReference>